<dbReference type="InterPro" id="IPR049560">
    <property type="entry name" value="MeTrfase_RsmB-F_NOP2_cat"/>
</dbReference>
<dbReference type="PANTHER" id="PTHR22807:SF53">
    <property type="entry name" value="RIBOSOMAL RNA SMALL SUBUNIT METHYLTRANSFERASE B-RELATED"/>
    <property type="match status" value="1"/>
</dbReference>
<dbReference type="Pfam" id="PF22458">
    <property type="entry name" value="RsmF-B_ferredox"/>
    <property type="match status" value="1"/>
</dbReference>
<evidence type="ECO:0000313" key="16">
    <source>
        <dbReference type="Proteomes" id="UP000095209"/>
    </source>
</evidence>
<keyword evidence="8 13" id="KW-0949">S-adenosyl-L-methionine</keyword>
<dbReference type="Proteomes" id="UP000095209">
    <property type="component" value="Unassembled WGS sequence"/>
</dbReference>
<feature type="binding site" evidence="13">
    <location>
        <begin position="258"/>
        <end position="264"/>
    </location>
    <ligand>
        <name>S-adenosyl-L-methionine</name>
        <dbReference type="ChEBI" id="CHEBI:59789"/>
    </ligand>
</feature>
<dbReference type="NCBIfam" id="NF011494">
    <property type="entry name" value="PRK14902.1"/>
    <property type="match status" value="1"/>
</dbReference>
<dbReference type="GO" id="GO:0008649">
    <property type="term" value="F:rRNA methyltransferase activity"/>
    <property type="evidence" value="ECO:0007669"/>
    <property type="project" value="InterPro"/>
</dbReference>
<dbReference type="GO" id="GO:0003723">
    <property type="term" value="F:RNA binding"/>
    <property type="evidence" value="ECO:0007669"/>
    <property type="project" value="UniProtKB-UniRule"/>
</dbReference>
<proteinExistence type="inferred from homology"/>
<dbReference type="FunFam" id="3.30.70.1170:FF:000003">
    <property type="entry name" value="16S rRNA (Cytosine(967)-C(5))-methyltransferase RsmB"/>
    <property type="match status" value="1"/>
</dbReference>
<dbReference type="CDD" id="cd02440">
    <property type="entry name" value="AdoMet_MTases"/>
    <property type="match status" value="1"/>
</dbReference>
<dbReference type="SUPFAM" id="SSF53335">
    <property type="entry name" value="S-adenosyl-L-methionine-dependent methyltransferases"/>
    <property type="match status" value="1"/>
</dbReference>
<dbReference type="AlphaFoldDB" id="A0A1E5LAW9"/>
<dbReference type="InterPro" id="IPR001678">
    <property type="entry name" value="MeTrfase_RsmB-F_NOP2_dom"/>
</dbReference>
<keyword evidence="7 13" id="KW-0808">Transferase</keyword>
<dbReference type="Pfam" id="PF01189">
    <property type="entry name" value="Methyltr_RsmB-F"/>
    <property type="match status" value="1"/>
</dbReference>
<feature type="binding site" evidence="13">
    <location>
        <position position="282"/>
    </location>
    <ligand>
        <name>S-adenosyl-L-methionine</name>
        <dbReference type="ChEBI" id="CHEBI:59789"/>
    </ligand>
</feature>
<dbReference type="InterPro" id="IPR035926">
    <property type="entry name" value="NusB-like_sf"/>
</dbReference>
<dbReference type="InterPro" id="IPR023267">
    <property type="entry name" value="RCMT"/>
</dbReference>
<dbReference type="Gene3D" id="3.30.70.1170">
    <property type="entry name" value="Sun protein, domain 3"/>
    <property type="match status" value="1"/>
</dbReference>
<dbReference type="InterPro" id="IPR004573">
    <property type="entry name" value="rRNA_ssu_MeTfrase_B"/>
</dbReference>
<keyword evidence="4" id="KW-0963">Cytoplasm</keyword>
<evidence type="ECO:0000256" key="12">
    <source>
        <dbReference type="ARBA" id="ARBA00047283"/>
    </source>
</evidence>
<dbReference type="PROSITE" id="PS51686">
    <property type="entry name" value="SAM_MT_RSMB_NOP"/>
    <property type="match status" value="1"/>
</dbReference>
<keyword evidence="16" id="KW-1185">Reference proteome</keyword>
<dbReference type="Pfam" id="PF01029">
    <property type="entry name" value="NusB"/>
    <property type="match status" value="1"/>
</dbReference>
<evidence type="ECO:0000256" key="4">
    <source>
        <dbReference type="ARBA" id="ARBA00022490"/>
    </source>
</evidence>
<dbReference type="NCBIfam" id="TIGR00563">
    <property type="entry name" value="rsmB"/>
    <property type="match status" value="1"/>
</dbReference>
<dbReference type="InterPro" id="IPR006027">
    <property type="entry name" value="NusB_RsmB_TIM44"/>
</dbReference>
<evidence type="ECO:0000256" key="8">
    <source>
        <dbReference type="ARBA" id="ARBA00022691"/>
    </source>
</evidence>
<accession>A0A1E5LAW9</accession>
<keyword evidence="5" id="KW-0698">rRNA processing</keyword>
<sequence length="446" mass="49851">MKNNVRSVCLDILDKIEKNQSYSNLLLNQAIEKSRLNSKDAALLTEIVYGTIQRKLTLDYYLSPFLTKAKKLQPWVRQLLRLSLYQMVYLDRVPERAVIHEAVEIAKHKGHRGISGMVNGVLRNIQRTGIADPEKISDPIERISIATSHPKWLVEKWVQQYGEEITRDMCEQNLLPPSNTARVNIQKATVSEVLTMLKQAGIEAEKGLLSEDAIVIKSGNVAKTTAFKEGYLSIQDESSMLVARALDIKPGQTVLDACAAPGGKTAHIAERLLGVGSVMSVDLHDHKVKLIAQQVHRLGLDNVNAMQGDSRKLHEKFGPESFERVLVDAPCSGFGVMRRKPDLKYAKTAEDVQRLANIQLDILEAASQTVKKGGLLVYSTCTIDLEENDQVISTFLRKHAEFELDTTLSSRMPAVLREHCESGKIQILSHEYDSDGFFIATLRKKV</sequence>
<feature type="binding site" evidence="13">
    <location>
        <position position="328"/>
    </location>
    <ligand>
        <name>S-adenosyl-L-methionine</name>
        <dbReference type="ChEBI" id="CHEBI:59789"/>
    </ligand>
</feature>
<feature type="domain" description="SAM-dependent MTase RsmB/NOP-type" evidence="14">
    <location>
        <begin position="169"/>
        <end position="445"/>
    </location>
</feature>
<organism evidence="15 16">
    <name type="scientific">Bacillus solimangrovi</name>
    <dbReference type="NCBI Taxonomy" id="1305675"/>
    <lineage>
        <taxon>Bacteria</taxon>
        <taxon>Bacillati</taxon>
        <taxon>Bacillota</taxon>
        <taxon>Bacilli</taxon>
        <taxon>Bacillales</taxon>
        <taxon>Bacillaceae</taxon>
        <taxon>Bacillus</taxon>
    </lineage>
</organism>
<evidence type="ECO:0000313" key="15">
    <source>
        <dbReference type="EMBL" id="OEH91213.1"/>
    </source>
</evidence>
<evidence type="ECO:0000256" key="10">
    <source>
        <dbReference type="ARBA" id="ARBA00030399"/>
    </source>
</evidence>
<dbReference type="STRING" id="1305675.BFG57_06240"/>
<dbReference type="FunFam" id="3.40.50.150:FF:000022">
    <property type="entry name" value="Ribosomal RNA small subunit methyltransferase B"/>
    <property type="match status" value="1"/>
</dbReference>
<keyword evidence="9 13" id="KW-0694">RNA-binding</keyword>
<evidence type="ECO:0000256" key="2">
    <source>
        <dbReference type="ARBA" id="ARBA00004496"/>
    </source>
</evidence>
<name>A0A1E5LAW9_9BACI</name>
<evidence type="ECO:0000256" key="9">
    <source>
        <dbReference type="ARBA" id="ARBA00022884"/>
    </source>
</evidence>
<gene>
    <name evidence="15" type="ORF">BFG57_06240</name>
</gene>
<protein>
    <recommendedName>
        <fullName evidence="3">16S rRNA (cytosine(967)-C(5))-methyltransferase</fullName>
        <ecNumber evidence="3">2.1.1.176</ecNumber>
    </recommendedName>
    <alternativeName>
        <fullName evidence="10">16S rRNA m5C967 methyltransferase</fullName>
    </alternativeName>
    <alternativeName>
        <fullName evidence="11">rRNA (cytosine-C(5)-)-methyltransferase RsmB</fullName>
    </alternativeName>
</protein>
<dbReference type="SUPFAM" id="SSF48013">
    <property type="entry name" value="NusB-like"/>
    <property type="match status" value="1"/>
</dbReference>
<dbReference type="OrthoDB" id="9810297at2"/>
<comment type="subcellular location">
    <subcellularLocation>
        <location evidence="2">Cytoplasm</location>
    </subcellularLocation>
</comment>
<comment type="similarity">
    <text evidence="13">Belongs to the class I-like SAM-binding methyltransferase superfamily. RsmB/NOP family.</text>
</comment>
<dbReference type="GO" id="GO:0005737">
    <property type="term" value="C:cytoplasm"/>
    <property type="evidence" value="ECO:0007669"/>
    <property type="project" value="UniProtKB-SubCell"/>
</dbReference>
<comment type="catalytic activity">
    <reaction evidence="12">
        <text>cytidine(967) in 16S rRNA + S-adenosyl-L-methionine = 5-methylcytidine(967) in 16S rRNA + S-adenosyl-L-homocysteine + H(+)</text>
        <dbReference type="Rhea" id="RHEA:42748"/>
        <dbReference type="Rhea" id="RHEA-COMP:10219"/>
        <dbReference type="Rhea" id="RHEA-COMP:10220"/>
        <dbReference type="ChEBI" id="CHEBI:15378"/>
        <dbReference type="ChEBI" id="CHEBI:57856"/>
        <dbReference type="ChEBI" id="CHEBI:59789"/>
        <dbReference type="ChEBI" id="CHEBI:74483"/>
        <dbReference type="ChEBI" id="CHEBI:82748"/>
        <dbReference type="EC" id="2.1.1.176"/>
    </reaction>
</comment>
<comment type="caution">
    <text evidence="15">The sequence shown here is derived from an EMBL/GenBank/DDBJ whole genome shotgun (WGS) entry which is preliminary data.</text>
</comment>
<dbReference type="InterPro" id="IPR054728">
    <property type="entry name" value="RsmB-like_ferredoxin"/>
</dbReference>
<dbReference type="FunFam" id="1.10.940.10:FF:000006">
    <property type="entry name" value="16S rRNA (Cytosine(967)-C(5))-methyltransferase RsmB"/>
    <property type="match status" value="1"/>
</dbReference>
<dbReference type="PANTHER" id="PTHR22807">
    <property type="entry name" value="NOP2 YEAST -RELATED NOL1/NOP2/FMU SUN DOMAIN-CONTAINING"/>
    <property type="match status" value="1"/>
</dbReference>
<dbReference type="InterPro" id="IPR029063">
    <property type="entry name" value="SAM-dependent_MTases_sf"/>
</dbReference>
<dbReference type="Gene3D" id="3.40.50.150">
    <property type="entry name" value="Vaccinia Virus protein VP39"/>
    <property type="match status" value="1"/>
</dbReference>
<evidence type="ECO:0000256" key="3">
    <source>
        <dbReference type="ARBA" id="ARBA00012140"/>
    </source>
</evidence>
<comment type="function">
    <text evidence="1">Specifically methylates the cytosine at position 967 (m5C967) of 16S rRNA.</text>
</comment>
<dbReference type="EC" id="2.1.1.176" evidence="3"/>
<keyword evidence="6 13" id="KW-0489">Methyltransferase</keyword>
<evidence type="ECO:0000256" key="7">
    <source>
        <dbReference type="ARBA" id="ARBA00022679"/>
    </source>
</evidence>
<dbReference type="Gene3D" id="1.10.940.10">
    <property type="entry name" value="NusB-like"/>
    <property type="match status" value="1"/>
</dbReference>
<dbReference type="RefSeq" id="WP_069718729.1">
    <property type="nucleotide sequence ID" value="NZ_MJEH01000063.1"/>
</dbReference>
<evidence type="ECO:0000256" key="11">
    <source>
        <dbReference type="ARBA" id="ARBA00031088"/>
    </source>
</evidence>
<evidence type="ECO:0000259" key="14">
    <source>
        <dbReference type="PROSITE" id="PS51686"/>
    </source>
</evidence>
<evidence type="ECO:0000256" key="6">
    <source>
        <dbReference type="ARBA" id="ARBA00022603"/>
    </source>
</evidence>
<evidence type="ECO:0000256" key="1">
    <source>
        <dbReference type="ARBA" id="ARBA00002724"/>
    </source>
</evidence>
<dbReference type="GO" id="GO:0006355">
    <property type="term" value="P:regulation of DNA-templated transcription"/>
    <property type="evidence" value="ECO:0007669"/>
    <property type="project" value="InterPro"/>
</dbReference>
<feature type="active site" description="Nucleophile" evidence="13">
    <location>
        <position position="381"/>
    </location>
</feature>
<evidence type="ECO:0000256" key="13">
    <source>
        <dbReference type="PROSITE-ProRule" id="PRU01023"/>
    </source>
</evidence>
<evidence type="ECO:0000256" key="5">
    <source>
        <dbReference type="ARBA" id="ARBA00022552"/>
    </source>
</evidence>
<dbReference type="PRINTS" id="PR02008">
    <property type="entry name" value="RCMTFAMILY"/>
</dbReference>
<feature type="binding site" evidence="13">
    <location>
        <position position="309"/>
    </location>
    <ligand>
        <name>S-adenosyl-L-methionine</name>
        <dbReference type="ChEBI" id="CHEBI:59789"/>
    </ligand>
</feature>
<reference evidence="15 16" key="1">
    <citation type="submission" date="2016-08" db="EMBL/GenBank/DDBJ databases">
        <title>Genome of Bacillus solimangrovi GH2-4.</title>
        <authorList>
            <person name="Lim S."/>
            <person name="Kim B.-C."/>
        </authorList>
    </citation>
    <scope>NUCLEOTIDE SEQUENCE [LARGE SCALE GENOMIC DNA]</scope>
    <source>
        <strain evidence="15 16">GH2-4</strain>
    </source>
</reference>
<dbReference type="EMBL" id="MJEH01000063">
    <property type="protein sequence ID" value="OEH91213.1"/>
    <property type="molecule type" value="Genomic_DNA"/>
</dbReference>